<dbReference type="SUPFAM" id="SSF48264">
    <property type="entry name" value="Cytochrome P450"/>
    <property type="match status" value="1"/>
</dbReference>
<accession>A0A1J7J2E6</accession>
<dbReference type="InterPro" id="IPR036396">
    <property type="entry name" value="Cyt_P450_sf"/>
</dbReference>
<keyword evidence="3 6" id="KW-0349">Heme</keyword>
<dbReference type="STRING" id="1408157.A0A1J7J2E6"/>
<dbReference type="Proteomes" id="UP000182658">
    <property type="component" value="Unassembled WGS sequence"/>
</dbReference>
<dbReference type="PRINTS" id="PR00463">
    <property type="entry name" value="EP450I"/>
</dbReference>
<dbReference type="InterPro" id="IPR001128">
    <property type="entry name" value="Cyt_P450"/>
</dbReference>
<dbReference type="InterPro" id="IPR002401">
    <property type="entry name" value="Cyt_P450_E_grp-I"/>
</dbReference>
<gene>
    <name evidence="7" type="ORF">CONLIGDRAFT_186652</name>
</gene>
<dbReference type="PRINTS" id="PR00385">
    <property type="entry name" value="P450"/>
</dbReference>
<dbReference type="GO" id="GO:0004497">
    <property type="term" value="F:monooxygenase activity"/>
    <property type="evidence" value="ECO:0007669"/>
    <property type="project" value="InterPro"/>
</dbReference>
<evidence type="ECO:0000256" key="3">
    <source>
        <dbReference type="ARBA" id="ARBA00022617"/>
    </source>
</evidence>
<sequence length="411" mass="46344">MEKSPLAAGGLPPGLKARAMTLASWEDHARQQKAFAYPFSNTALLQQEPLIQGWVDKLVAALGKIADEGKHANMTAWFTYTTFDIIGDLCFDEPFGCLDAGQATDWSKNIVNIGTAGAFEQATRRVAGIGTWLQGQMANWLVPSVYRTWRMKHFALSAEKTKRRIADNDKEHKDFIYYILKNNESKSLLSDLEIIMNSALFIGAGSDTTAIALSAWMYLMLTNEKAYNKLVAEIRGAFKSHKDITWNGANDLPYLEACIYEAMRMFPPVPGNLNRVVPSEGALIDGKWIAGETTVSVSSWAAAHSPKSFTDPLTFAPERWLESERDRYPQHIKEASQPFLTGPRGCIGKNLSYIEQRLIICHLLWNFDLELASEASEANKLWRFEGDMKHMVSYLIWEKPDLWVKLKRVVR</sequence>
<protein>
    <submittedName>
        <fullName evidence="7">Cytochrome P450</fullName>
    </submittedName>
</protein>
<dbReference type="GO" id="GO:0005506">
    <property type="term" value="F:iron ion binding"/>
    <property type="evidence" value="ECO:0007669"/>
    <property type="project" value="InterPro"/>
</dbReference>
<keyword evidence="8" id="KW-1185">Reference proteome</keyword>
<dbReference type="Gene3D" id="1.10.630.10">
    <property type="entry name" value="Cytochrome P450"/>
    <property type="match status" value="1"/>
</dbReference>
<evidence type="ECO:0000256" key="5">
    <source>
        <dbReference type="ARBA" id="ARBA00023004"/>
    </source>
</evidence>
<evidence type="ECO:0000313" key="7">
    <source>
        <dbReference type="EMBL" id="OIW33645.1"/>
    </source>
</evidence>
<evidence type="ECO:0000256" key="1">
    <source>
        <dbReference type="ARBA" id="ARBA00001971"/>
    </source>
</evidence>
<evidence type="ECO:0000256" key="2">
    <source>
        <dbReference type="ARBA" id="ARBA00010617"/>
    </source>
</evidence>
<organism evidence="7 8">
    <name type="scientific">Coniochaeta ligniaria NRRL 30616</name>
    <dbReference type="NCBI Taxonomy" id="1408157"/>
    <lineage>
        <taxon>Eukaryota</taxon>
        <taxon>Fungi</taxon>
        <taxon>Dikarya</taxon>
        <taxon>Ascomycota</taxon>
        <taxon>Pezizomycotina</taxon>
        <taxon>Sordariomycetes</taxon>
        <taxon>Sordariomycetidae</taxon>
        <taxon>Coniochaetales</taxon>
        <taxon>Coniochaetaceae</taxon>
        <taxon>Coniochaeta</taxon>
    </lineage>
</organism>
<proteinExistence type="inferred from homology"/>
<name>A0A1J7J2E6_9PEZI</name>
<dbReference type="InParanoid" id="A0A1J7J2E6"/>
<keyword evidence="5 6" id="KW-0408">Iron</keyword>
<dbReference type="CDD" id="cd11058">
    <property type="entry name" value="CYP60B-like"/>
    <property type="match status" value="1"/>
</dbReference>
<dbReference type="EMBL" id="KV875094">
    <property type="protein sequence ID" value="OIW33645.1"/>
    <property type="molecule type" value="Genomic_DNA"/>
</dbReference>
<comment type="cofactor">
    <cofactor evidence="1 6">
        <name>heme</name>
        <dbReference type="ChEBI" id="CHEBI:30413"/>
    </cofactor>
</comment>
<dbReference type="Pfam" id="PF00067">
    <property type="entry name" value="p450"/>
    <property type="match status" value="1"/>
</dbReference>
<dbReference type="PANTHER" id="PTHR24305:SF210">
    <property type="entry name" value="CYTOCHROME P450 MONOOXYGENASE ASQL-RELATED"/>
    <property type="match status" value="1"/>
</dbReference>
<evidence type="ECO:0000256" key="6">
    <source>
        <dbReference type="PIRSR" id="PIRSR602401-1"/>
    </source>
</evidence>
<feature type="binding site" description="axial binding residue" evidence="6">
    <location>
        <position position="346"/>
    </location>
    <ligand>
        <name>heme</name>
        <dbReference type="ChEBI" id="CHEBI:30413"/>
    </ligand>
    <ligandPart>
        <name>Fe</name>
        <dbReference type="ChEBI" id="CHEBI:18248"/>
    </ligandPart>
</feature>
<evidence type="ECO:0000256" key="4">
    <source>
        <dbReference type="ARBA" id="ARBA00022723"/>
    </source>
</evidence>
<dbReference type="GO" id="GO:0020037">
    <property type="term" value="F:heme binding"/>
    <property type="evidence" value="ECO:0007669"/>
    <property type="project" value="InterPro"/>
</dbReference>
<dbReference type="AlphaFoldDB" id="A0A1J7J2E6"/>
<keyword evidence="4 6" id="KW-0479">Metal-binding</keyword>
<evidence type="ECO:0000313" key="8">
    <source>
        <dbReference type="Proteomes" id="UP000182658"/>
    </source>
</evidence>
<dbReference type="InterPro" id="IPR050121">
    <property type="entry name" value="Cytochrome_P450_monoxygenase"/>
</dbReference>
<dbReference type="OrthoDB" id="1470350at2759"/>
<dbReference type="PANTHER" id="PTHR24305">
    <property type="entry name" value="CYTOCHROME P450"/>
    <property type="match status" value="1"/>
</dbReference>
<dbReference type="GO" id="GO:0016705">
    <property type="term" value="F:oxidoreductase activity, acting on paired donors, with incorporation or reduction of molecular oxygen"/>
    <property type="evidence" value="ECO:0007669"/>
    <property type="project" value="InterPro"/>
</dbReference>
<reference evidence="7 8" key="1">
    <citation type="submission" date="2016-10" db="EMBL/GenBank/DDBJ databases">
        <title>Draft genome sequence of Coniochaeta ligniaria NRRL30616, a lignocellulolytic fungus for bioabatement of inhibitors in plant biomass hydrolysates.</title>
        <authorList>
            <consortium name="DOE Joint Genome Institute"/>
            <person name="Jimenez D.J."/>
            <person name="Hector R.E."/>
            <person name="Riley R."/>
            <person name="Sun H."/>
            <person name="Grigoriev I.V."/>
            <person name="Van Elsas J.D."/>
            <person name="Nichols N.N."/>
        </authorList>
    </citation>
    <scope>NUCLEOTIDE SEQUENCE [LARGE SCALE GENOMIC DNA]</scope>
    <source>
        <strain evidence="7 8">NRRL 30616</strain>
    </source>
</reference>
<comment type="similarity">
    <text evidence="2">Belongs to the cytochrome P450 family.</text>
</comment>